<evidence type="ECO:0000313" key="2">
    <source>
        <dbReference type="EMBL" id="MBI3127148.1"/>
    </source>
</evidence>
<gene>
    <name evidence="2" type="ORF">HYZ11_06060</name>
</gene>
<protein>
    <submittedName>
        <fullName evidence="2">Uncharacterized protein</fullName>
    </submittedName>
</protein>
<reference evidence="2" key="1">
    <citation type="submission" date="2020-07" db="EMBL/GenBank/DDBJ databases">
        <title>Huge and variable diversity of episymbiotic CPR bacteria and DPANN archaea in groundwater ecosystems.</title>
        <authorList>
            <person name="He C.Y."/>
            <person name="Keren R."/>
            <person name="Whittaker M."/>
            <person name="Farag I.F."/>
            <person name="Doudna J."/>
            <person name="Cate J.H.D."/>
            <person name="Banfield J.F."/>
        </authorList>
    </citation>
    <scope>NUCLEOTIDE SEQUENCE</scope>
    <source>
        <strain evidence="2">NC_groundwater_763_Ag_S-0.2um_68_21</strain>
    </source>
</reference>
<proteinExistence type="predicted"/>
<accession>A0A932HY27</accession>
<feature type="signal peptide" evidence="1">
    <location>
        <begin position="1"/>
        <end position="24"/>
    </location>
</feature>
<evidence type="ECO:0000313" key="3">
    <source>
        <dbReference type="Proteomes" id="UP000782312"/>
    </source>
</evidence>
<sequence>MRRWSWVAPALATSLMLGAGPAFADVFVAVDVFKRKDIDIVERIEIAKAVTVSAFFAGAVEKAAESDVIVDQVNLGNQACTNCDEKTDTLVNSGNSNSGVLSINQAAGNMNNQGNVVSAAVDAVVGNGGGTPPTPSDPTGVANSQSALEQENGVFVKFAFDVTVTPARPLDERFESDVDFTNLFIVANGNTVTTVDIIFRDATLQNAVNGNSGIAQVNQSPGNMNNQANSLSLAVSLAGNGVALAEADLGQINAVNQVFESDVVGSSIGVNGDDVPAAVGINKNATITGSILGNTGIVGVNQSAGNMANQANNVSFAAVTPGN</sequence>
<dbReference type="EMBL" id="JACPUR010000016">
    <property type="protein sequence ID" value="MBI3127148.1"/>
    <property type="molecule type" value="Genomic_DNA"/>
</dbReference>
<name>A0A932HY27_UNCTE</name>
<organism evidence="2 3">
    <name type="scientific">Tectimicrobiota bacterium</name>
    <dbReference type="NCBI Taxonomy" id="2528274"/>
    <lineage>
        <taxon>Bacteria</taxon>
        <taxon>Pseudomonadati</taxon>
        <taxon>Nitrospinota/Tectimicrobiota group</taxon>
        <taxon>Candidatus Tectimicrobiota</taxon>
    </lineage>
</organism>
<dbReference type="Proteomes" id="UP000782312">
    <property type="component" value="Unassembled WGS sequence"/>
</dbReference>
<evidence type="ECO:0000256" key="1">
    <source>
        <dbReference type="SAM" id="SignalP"/>
    </source>
</evidence>
<comment type="caution">
    <text evidence="2">The sequence shown here is derived from an EMBL/GenBank/DDBJ whole genome shotgun (WGS) entry which is preliminary data.</text>
</comment>
<feature type="chain" id="PRO_5037804154" evidence="1">
    <location>
        <begin position="25"/>
        <end position="323"/>
    </location>
</feature>
<dbReference type="AlphaFoldDB" id="A0A932HY27"/>
<keyword evidence="1" id="KW-0732">Signal</keyword>